<dbReference type="Pfam" id="PF03466">
    <property type="entry name" value="LysR_substrate"/>
    <property type="match status" value="1"/>
</dbReference>
<evidence type="ECO:0000256" key="4">
    <source>
        <dbReference type="ARBA" id="ARBA00023163"/>
    </source>
</evidence>
<keyword evidence="2" id="KW-0805">Transcription regulation</keyword>
<dbReference type="SUPFAM" id="SSF46785">
    <property type="entry name" value="Winged helix' DNA-binding domain"/>
    <property type="match status" value="1"/>
</dbReference>
<dbReference type="GO" id="GO:0010628">
    <property type="term" value="P:positive regulation of gene expression"/>
    <property type="evidence" value="ECO:0007669"/>
    <property type="project" value="TreeGrafter"/>
</dbReference>
<dbReference type="InterPro" id="IPR036388">
    <property type="entry name" value="WH-like_DNA-bd_sf"/>
</dbReference>
<dbReference type="InterPro" id="IPR005119">
    <property type="entry name" value="LysR_subst-bd"/>
</dbReference>
<evidence type="ECO:0000256" key="3">
    <source>
        <dbReference type="ARBA" id="ARBA00023125"/>
    </source>
</evidence>
<dbReference type="Pfam" id="PF00126">
    <property type="entry name" value="HTH_1"/>
    <property type="match status" value="1"/>
</dbReference>
<dbReference type="EMBL" id="BMZS01000014">
    <property type="protein sequence ID" value="GHD62043.1"/>
    <property type="molecule type" value="Genomic_DNA"/>
</dbReference>
<accession>A0A919CSE4</accession>
<dbReference type="InterPro" id="IPR037424">
    <property type="entry name" value="NocR_PBP2"/>
</dbReference>
<dbReference type="GO" id="GO:0003700">
    <property type="term" value="F:DNA-binding transcription factor activity"/>
    <property type="evidence" value="ECO:0007669"/>
    <property type="project" value="InterPro"/>
</dbReference>
<feature type="domain" description="HTH lysR-type" evidence="5">
    <location>
        <begin position="2"/>
        <end position="59"/>
    </location>
</feature>
<dbReference type="Gene3D" id="1.10.10.10">
    <property type="entry name" value="Winged helix-like DNA-binding domain superfamily/Winged helix DNA-binding domain"/>
    <property type="match status" value="1"/>
</dbReference>
<keyword evidence="4" id="KW-0804">Transcription</keyword>
<dbReference type="GO" id="GO:0043565">
    <property type="term" value="F:sequence-specific DNA binding"/>
    <property type="evidence" value="ECO:0007669"/>
    <property type="project" value="TreeGrafter"/>
</dbReference>
<reference evidence="6" key="2">
    <citation type="submission" date="2020-09" db="EMBL/GenBank/DDBJ databases">
        <authorList>
            <person name="Sun Q."/>
            <person name="Kim S."/>
        </authorList>
    </citation>
    <scope>NUCLEOTIDE SEQUENCE</scope>
    <source>
        <strain evidence="6">KCTC 42651</strain>
    </source>
</reference>
<dbReference type="SUPFAM" id="SSF53850">
    <property type="entry name" value="Periplasmic binding protein-like II"/>
    <property type="match status" value="1"/>
</dbReference>
<dbReference type="CDD" id="cd08415">
    <property type="entry name" value="PBP2_LysR_opines_like"/>
    <property type="match status" value="1"/>
</dbReference>
<comment type="similarity">
    <text evidence="1">Belongs to the LysR transcriptional regulatory family.</text>
</comment>
<keyword evidence="7" id="KW-1185">Reference proteome</keyword>
<dbReference type="PROSITE" id="PS50931">
    <property type="entry name" value="HTH_LYSR"/>
    <property type="match status" value="1"/>
</dbReference>
<name>A0A919CSE4_9PROT</name>
<dbReference type="PANTHER" id="PTHR30427:SF1">
    <property type="entry name" value="TRANSCRIPTIONAL ACTIVATOR PROTEIN LYSR"/>
    <property type="match status" value="1"/>
</dbReference>
<evidence type="ECO:0000313" key="7">
    <source>
        <dbReference type="Proteomes" id="UP000630353"/>
    </source>
</evidence>
<dbReference type="Gene3D" id="3.40.190.10">
    <property type="entry name" value="Periplasmic binding protein-like II"/>
    <property type="match status" value="2"/>
</dbReference>
<proteinExistence type="inferred from homology"/>
<dbReference type="InterPro" id="IPR000847">
    <property type="entry name" value="LysR_HTH_N"/>
</dbReference>
<keyword evidence="3" id="KW-0238">DNA-binding</keyword>
<organism evidence="6 7">
    <name type="scientific">Thalassobaculum fulvum</name>
    <dbReference type="NCBI Taxonomy" id="1633335"/>
    <lineage>
        <taxon>Bacteria</taxon>
        <taxon>Pseudomonadati</taxon>
        <taxon>Pseudomonadota</taxon>
        <taxon>Alphaproteobacteria</taxon>
        <taxon>Rhodospirillales</taxon>
        <taxon>Thalassobaculaceae</taxon>
        <taxon>Thalassobaculum</taxon>
    </lineage>
</organism>
<reference evidence="6" key="1">
    <citation type="journal article" date="2014" name="Int. J. Syst. Evol. Microbiol.">
        <title>Complete genome sequence of Corynebacterium casei LMG S-19264T (=DSM 44701T), isolated from a smear-ripened cheese.</title>
        <authorList>
            <consortium name="US DOE Joint Genome Institute (JGI-PGF)"/>
            <person name="Walter F."/>
            <person name="Albersmeier A."/>
            <person name="Kalinowski J."/>
            <person name="Ruckert C."/>
        </authorList>
    </citation>
    <scope>NUCLEOTIDE SEQUENCE</scope>
    <source>
        <strain evidence="6">KCTC 42651</strain>
    </source>
</reference>
<sequence length="304" mass="33733">MLTLRQIEVVRAVMVTGTIAGAARLLNVSAPGISRLMKYTEDTLGFRLFIRRHGRYDPTPEARDVFDLIDTVYKKVEDLQTAIDRMKRGETKELSLGSVPSIANVMVPRAVERLRGRYPQLRIDINILKVEDAVDYLLLGKGEVVAMSYRFDHPIVTFAPLARGRLLCIVPQGHPLAGRRSVSPDEIVRYPLIGIDPSDPFGSIMAEIFARRRLPYDTTIRARFGSTVCSLVASGLGIAVVDQFTVAHGRVPGVVCLEIDEDTGFETYAAHRNDGPLSTYAEDFVAMLRDEMRAVTASEAPTRE</sequence>
<evidence type="ECO:0000259" key="5">
    <source>
        <dbReference type="PROSITE" id="PS50931"/>
    </source>
</evidence>
<protein>
    <submittedName>
        <fullName evidence="6">LysR family transcriptional regulator</fullName>
    </submittedName>
</protein>
<comment type="caution">
    <text evidence="6">The sequence shown here is derived from an EMBL/GenBank/DDBJ whole genome shotgun (WGS) entry which is preliminary data.</text>
</comment>
<dbReference type="AlphaFoldDB" id="A0A919CSE4"/>
<evidence type="ECO:0000256" key="2">
    <source>
        <dbReference type="ARBA" id="ARBA00023015"/>
    </source>
</evidence>
<dbReference type="RefSeq" id="WP_189994924.1">
    <property type="nucleotide sequence ID" value="NZ_BMZS01000014.1"/>
</dbReference>
<gene>
    <name evidence="6" type="ORF">GCM10017083_50300</name>
</gene>
<dbReference type="PANTHER" id="PTHR30427">
    <property type="entry name" value="TRANSCRIPTIONAL ACTIVATOR PROTEIN LYSR"/>
    <property type="match status" value="1"/>
</dbReference>
<evidence type="ECO:0000313" key="6">
    <source>
        <dbReference type="EMBL" id="GHD62043.1"/>
    </source>
</evidence>
<dbReference type="Proteomes" id="UP000630353">
    <property type="component" value="Unassembled WGS sequence"/>
</dbReference>
<evidence type="ECO:0000256" key="1">
    <source>
        <dbReference type="ARBA" id="ARBA00009437"/>
    </source>
</evidence>
<dbReference type="InterPro" id="IPR036390">
    <property type="entry name" value="WH_DNA-bd_sf"/>
</dbReference>